<dbReference type="eggNOG" id="COG0687">
    <property type="taxonomic scope" value="Bacteria"/>
</dbReference>
<keyword evidence="3" id="KW-1185">Reference proteome</keyword>
<dbReference type="AlphaFoldDB" id="Q7UVL8"/>
<evidence type="ECO:0000313" key="2">
    <source>
        <dbReference type="EMBL" id="CAD72704.1"/>
    </source>
</evidence>
<dbReference type="OrthoDB" id="9812255at2"/>
<dbReference type="STRING" id="243090.RB2547"/>
<evidence type="ECO:0000256" key="1">
    <source>
        <dbReference type="ARBA" id="ARBA00022729"/>
    </source>
</evidence>
<dbReference type="Pfam" id="PF13416">
    <property type="entry name" value="SBP_bac_8"/>
    <property type="match status" value="1"/>
</dbReference>
<dbReference type="InterPro" id="IPR006059">
    <property type="entry name" value="SBP"/>
</dbReference>
<dbReference type="EnsemblBacteria" id="CAD72704">
    <property type="protein sequence ID" value="CAD72704"/>
    <property type="gene ID" value="RB2547"/>
</dbReference>
<proteinExistence type="predicted"/>
<dbReference type="PATRIC" id="fig|243090.15.peg.1168"/>
<sequence length="448" mass="50175">MISVYTAKRRAEICPRSMQPLSSMFAMRLNRREMIGASLASAAAVASSDVFAAPAIHNGEKPVVRVLGTHVTLQEDLRVRAEADLGIRLEFSPGGSAEVLHRASTRPETFDLYEQWSNSIRVLWQANAIQPIDRKRIRYWDEINPLTREGRLTPKAKRGAGDAPNKLLFIQPDGTLGGQPTDHVTFLPYVHNVDSFGYDASIVPRGVPFETESWAWLLDERWAGRVAIVNEPTIGLFDLALAVQAKGLAEFEDIGNLSEADLETLFKILERYRQQGHFRGVWSSVPASVDLMSRGEAVIESMFSPAVFDLKGRGIDCVYASPKEGYRAWHGVMCLSSKTTGPVKDAAYEYMNWWLSGWPGAFIARQGYYISNPQRSREELSEAEWDYWYQGKPAATDLLGTTGQVVVNQGQRRDGGSYVKRFSNVAVWNTVMKSYEASLRHWNEFLAG</sequence>
<dbReference type="SUPFAM" id="SSF53850">
    <property type="entry name" value="Periplasmic binding protein-like II"/>
    <property type="match status" value="1"/>
</dbReference>
<dbReference type="KEGG" id="rba:RB2547"/>
<protein>
    <submittedName>
        <fullName evidence="2">Uncharacterized protein</fullName>
    </submittedName>
</protein>
<dbReference type="Gene3D" id="3.40.190.10">
    <property type="entry name" value="Periplasmic binding protein-like II"/>
    <property type="match status" value="2"/>
</dbReference>
<keyword evidence="1" id="KW-0732">Signal</keyword>
<evidence type="ECO:0000313" key="3">
    <source>
        <dbReference type="Proteomes" id="UP000001025"/>
    </source>
</evidence>
<organism evidence="2 3">
    <name type="scientific">Rhodopirellula baltica (strain DSM 10527 / NCIMB 13988 / SH1)</name>
    <dbReference type="NCBI Taxonomy" id="243090"/>
    <lineage>
        <taxon>Bacteria</taxon>
        <taxon>Pseudomonadati</taxon>
        <taxon>Planctomycetota</taxon>
        <taxon>Planctomycetia</taxon>
        <taxon>Pirellulales</taxon>
        <taxon>Pirellulaceae</taxon>
        <taxon>Rhodopirellula</taxon>
    </lineage>
</organism>
<dbReference type="Proteomes" id="UP000001025">
    <property type="component" value="Chromosome"/>
</dbReference>
<gene>
    <name evidence="2" type="ordered locus">RB2547</name>
</gene>
<reference evidence="2 3" key="1">
    <citation type="journal article" date="2003" name="Proc. Natl. Acad. Sci. U.S.A.">
        <title>Complete genome sequence of the marine planctomycete Pirellula sp. strain 1.</title>
        <authorList>
            <person name="Gloeckner F.O."/>
            <person name="Kube M."/>
            <person name="Bauer M."/>
            <person name="Teeling H."/>
            <person name="Lombardot T."/>
            <person name="Ludwig W."/>
            <person name="Gade D."/>
            <person name="Beck A."/>
            <person name="Borzym K."/>
            <person name="Heitmann K."/>
            <person name="Rabus R."/>
            <person name="Schlesner H."/>
            <person name="Amann R."/>
            <person name="Reinhardt R."/>
        </authorList>
    </citation>
    <scope>NUCLEOTIDE SEQUENCE [LARGE SCALE GENOMIC DNA]</scope>
    <source>
        <strain evidence="3">DSM 10527 / NCIMB 13988 / SH1</strain>
    </source>
</reference>
<dbReference type="GO" id="GO:0015846">
    <property type="term" value="P:polyamine transport"/>
    <property type="evidence" value="ECO:0000318"/>
    <property type="project" value="GO_Central"/>
</dbReference>
<dbReference type="PANTHER" id="PTHR30222:SF17">
    <property type="entry name" value="SPERMIDINE_PUTRESCINE-BINDING PERIPLASMIC PROTEIN"/>
    <property type="match status" value="1"/>
</dbReference>
<dbReference type="EMBL" id="BX294137">
    <property type="protein sequence ID" value="CAD72704.1"/>
    <property type="molecule type" value="Genomic_DNA"/>
</dbReference>
<name>Q7UVL8_RHOBA</name>
<dbReference type="InParanoid" id="Q7UVL8"/>
<dbReference type="PANTHER" id="PTHR30222">
    <property type="entry name" value="SPERMIDINE/PUTRESCINE-BINDING PERIPLASMIC PROTEIN"/>
    <property type="match status" value="1"/>
</dbReference>
<accession>Q7UVL8</accession>
<dbReference type="HOGENOM" id="CLU_053523_0_0_0"/>